<dbReference type="RefSeq" id="XP_056058935.1">
    <property type="nucleotide sequence ID" value="XM_056203479.1"/>
</dbReference>
<dbReference type="EMBL" id="JAJHUN010000001">
    <property type="protein sequence ID" value="KAJ4164020.1"/>
    <property type="molecule type" value="Genomic_DNA"/>
</dbReference>
<evidence type="ECO:0000313" key="4">
    <source>
        <dbReference type="Proteomes" id="UP001144673"/>
    </source>
</evidence>
<evidence type="ECO:0000256" key="2">
    <source>
        <dbReference type="SAM" id="SignalP"/>
    </source>
</evidence>
<sequence length="219" mass="22906">MKAVFATIATLALSVFAAPAAAEVSAVAVRSAAVAQPEFAVLKRDQTAEDLIDAINKATDNINTIGVSINVTITKVKSGAISKPEGIKLVNDELQKLLKDIGDIGSQFLAAARVAVSKETIKVILKAVEAWFRAAVSVFSAVLINFSGSITLSFTIHVAFSLFVSFLTGLAGVFGKDIVPGLLAIFQGFVNEFKGSAGVVLGPFLKFIIHFLQGLPGGQ</sequence>
<accession>A0A9W8US52</accession>
<dbReference type="AlphaFoldDB" id="A0A9W8US52"/>
<evidence type="ECO:0000313" key="3">
    <source>
        <dbReference type="EMBL" id="KAJ4164020.1"/>
    </source>
</evidence>
<keyword evidence="1" id="KW-0812">Transmembrane</keyword>
<keyword evidence="1" id="KW-0472">Membrane</keyword>
<comment type="caution">
    <text evidence="3">The sequence shown here is derived from an EMBL/GenBank/DDBJ whole genome shotgun (WGS) entry which is preliminary data.</text>
</comment>
<evidence type="ECO:0000256" key="1">
    <source>
        <dbReference type="SAM" id="Phobius"/>
    </source>
</evidence>
<keyword evidence="4" id="KW-1185">Reference proteome</keyword>
<protein>
    <submittedName>
        <fullName evidence="3">Uncharacterized protein</fullName>
    </submittedName>
</protein>
<reference evidence="3" key="1">
    <citation type="journal article" date="2023" name="Access Microbiol">
        <title>De-novo genome assembly for Akanthomyces muscarius, a biocontrol agent of insect agricultural pests.</title>
        <authorList>
            <person name="Erdos Z."/>
            <person name="Studholme D.J."/>
            <person name="Raymond B."/>
            <person name="Sharma M."/>
        </authorList>
    </citation>
    <scope>NUCLEOTIDE SEQUENCE</scope>
    <source>
        <strain evidence="3">Ve6</strain>
    </source>
</reference>
<organism evidence="3 4">
    <name type="scientific">Akanthomyces muscarius</name>
    <name type="common">Entomopathogenic fungus</name>
    <name type="synonym">Lecanicillium muscarium</name>
    <dbReference type="NCBI Taxonomy" id="2231603"/>
    <lineage>
        <taxon>Eukaryota</taxon>
        <taxon>Fungi</taxon>
        <taxon>Dikarya</taxon>
        <taxon>Ascomycota</taxon>
        <taxon>Pezizomycotina</taxon>
        <taxon>Sordariomycetes</taxon>
        <taxon>Hypocreomycetidae</taxon>
        <taxon>Hypocreales</taxon>
        <taxon>Cordycipitaceae</taxon>
        <taxon>Akanthomyces</taxon>
    </lineage>
</organism>
<name>A0A9W8US52_AKAMU</name>
<proteinExistence type="predicted"/>
<feature type="signal peptide" evidence="2">
    <location>
        <begin position="1"/>
        <end position="22"/>
    </location>
</feature>
<feature type="chain" id="PRO_5040724638" evidence="2">
    <location>
        <begin position="23"/>
        <end position="219"/>
    </location>
</feature>
<feature type="transmembrane region" description="Helical" evidence="1">
    <location>
        <begin position="154"/>
        <end position="175"/>
    </location>
</feature>
<keyword evidence="2" id="KW-0732">Signal</keyword>
<dbReference type="Proteomes" id="UP001144673">
    <property type="component" value="Chromosome 1"/>
</dbReference>
<dbReference type="GeneID" id="80892871"/>
<feature type="transmembrane region" description="Helical" evidence="1">
    <location>
        <begin position="130"/>
        <end position="147"/>
    </location>
</feature>
<keyword evidence="1" id="KW-1133">Transmembrane helix</keyword>
<dbReference type="KEGG" id="amus:LMH87_005712"/>
<gene>
    <name evidence="3" type="ORF">LMH87_005712</name>
</gene>